<accession>L2GLD5</accession>
<evidence type="ECO:0000313" key="2">
    <source>
        <dbReference type="EMBL" id="ELA41320.1"/>
    </source>
</evidence>
<evidence type="ECO:0000256" key="1">
    <source>
        <dbReference type="SAM" id="Phobius"/>
    </source>
</evidence>
<dbReference type="EMBL" id="JH370146">
    <property type="protein sequence ID" value="ELA41320.1"/>
    <property type="molecule type" value="Genomic_DNA"/>
</dbReference>
<sequence>MNLSRTEFNNNDYWMTVPGCILAWAPMKSKPRLIASSLLYLLQVFVPSLYFLCLGFILHQVYNSNILISKNSLVCNFIMKVEIIGLLCSEFITVPAIIKLIFGSLAVFISITSSPPNVECPDPFESMKAKISSSNMLNMEYRCFINMKREEAYLKDAGLFFTEILYMLSEKKILAAFLLFFQFRKF</sequence>
<keyword evidence="1" id="KW-0472">Membrane</keyword>
<feature type="transmembrane region" description="Helical" evidence="1">
    <location>
        <begin position="164"/>
        <end position="183"/>
    </location>
</feature>
<protein>
    <submittedName>
        <fullName evidence="2">Uncharacterized protein</fullName>
    </submittedName>
</protein>
<keyword evidence="3" id="KW-1185">Reference proteome</keyword>
<feature type="transmembrane region" description="Helical" evidence="1">
    <location>
        <begin position="83"/>
        <end position="109"/>
    </location>
</feature>
<dbReference type="GeneID" id="19882403"/>
<proteinExistence type="predicted"/>
<dbReference type="Proteomes" id="UP000011082">
    <property type="component" value="Unassembled WGS sequence"/>
</dbReference>
<dbReference type="VEuPathDB" id="MicrosporidiaDB:VICG_01693"/>
<gene>
    <name evidence="2" type="ORF">VICG_01693</name>
</gene>
<keyword evidence="1" id="KW-1133">Transmembrane helix</keyword>
<organism evidence="2 3">
    <name type="scientific">Vittaforma corneae (strain ATCC 50505)</name>
    <name type="common">Microsporidian parasite</name>
    <name type="synonym">Nosema corneum</name>
    <dbReference type="NCBI Taxonomy" id="993615"/>
    <lineage>
        <taxon>Eukaryota</taxon>
        <taxon>Fungi</taxon>
        <taxon>Fungi incertae sedis</taxon>
        <taxon>Microsporidia</taxon>
        <taxon>Nosematidae</taxon>
        <taxon>Vittaforma</taxon>
    </lineage>
</organism>
<name>L2GLD5_VITCO</name>
<dbReference type="HOGENOM" id="CLU_1455459_0_0_1"/>
<dbReference type="AlphaFoldDB" id="L2GLD5"/>
<keyword evidence="1" id="KW-0812">Transmembrane</keyword>
<reference evidence="3" key="1">
    <citation type="submission" date="2011-05" db="EMBL/GenBank/DDBJ databases">
        <title>The genome sequence of Vittaforma corneae strain ATCC 50505.</title>
        <authorList>
            <consortium name="The Broad Institute Genome Sequencing Platform"/>
            <person name="Cuomo C."/>
            <person name="Didier E."/>
            <person name="Bowers L."/>
            <person name="Young S.K."/>
            <person name="Zeng Q."/>
            <person name="Gargeya S."/>
            <person name="Fitzgerald M."/>
            <person name="Haas B."/>
            <person name="Abouelleil A."/>
            <person name="Alvarado L."/>
            <person name="Arachchi H.M."/>
            <person name="Berlin A."/>
            <person name="Chapman S.B."/>
            <person name="Gearin G."/>
            <person name="Goldberg J."/>
            <person name="Griggs A."/>
            <person name="Gujja S."/>
            <person name="Hansen M."/>
            <person name="Heiman D."/>
            <person name="Howarth C."/>
            <person name="Larimer J."/>
            <person name="Lui A."/>
            <person name="MacDonald P.J.P."/>
            <person name="McCowen C."/>
            <person name="Montmayeur A."/>
            <person name="Murphy C."/>
            <person name="Neiman D."/>
            <person name="Pearson M."/>
            <person name="Priest M."/>
            <person name="Roberts A."/>
            <person name="Saif S."/>
            <person name="Shea T."/>
            <person name="Sisk P."/>
            <person name="Stolte C."/>
            <person name="Sykes S."/>
            <person name="Wortman J."/>
            <person name="Nusbaum C."/>
            <person name="Birren B."/>
        </authorList>
    </citation>
    <scope>NUCLEOTIDE SEQUENCE [LARGE SCALE GENOMIC DNA]</scope>
    <source>
        <strain evidence="3">ATCC 50505</strain>
    </source>
</reference>
<feature type="transmembrane region" description="Helical" evidence="1">
    <location>
        <begin position="38"/>
        <end position="62"/>
    </location>
</feature>
<dbReference type="RefSeq" id="XP_007605138.1">
    <property type="nucleotide sequence ID" value="XM_007605076.1"/>
</dbReference>
<dbReference type="InParanoid" id="L2GLD5"/>
<evidence type="ECO:0000313" key="3">
    <source>
        <dbReference type="Proteomes" id="UP000011082"/>
    </source>
</evidence>